<dbReference type="Gene3D" id="3.40.605.10">
    <property type="entry name" value="Aldehyde Dehydrogenase, Chain A, domain 1"/>
    <property type="match status" value="1"/>
</dbReference>
<evidence type="ECO:0000256" key="1">
    <source>
        <dbReference type="ARBA" id="ARBA00023002"/>
    </source>
</evidence>
<dbReference type="PROSITE" id="PS00687">
    <property type="entry name" value="ALDEHYDE_DEHYDR_GLU"/>
    <property type="match status" value="1"/>
</dbReference>
<dbReference type="InterPro" id="IPR016160">
    <property type="entry name" value="Ald_DH_CS_CYS"/>
</dbReference>
<keyword evidence="6" id="KW-1185">Reference proteome</keyword>
<sequence length="486" mass="51431">MRYRMLIGGERVDATGDRRLAAVSPYTGAEFATVPDATAADVTAAVSAAAEAFESTWAATPGVARARLMHRLADLIEERADELGRLESTDNGKLLKETAGQARFAARNYRFFAGYADKLYGRTIPLDNPDTLDYTLREPVGVAALVTAWNSPMQLLANKLAPALATGNCVVIKPSEHASATTLELADLVDRAGFPPGVINIVTGGAEAGTALVADPRLGRISFTGSVATGQAIAATAARTLVPVTLELGGKSPNLVFADADLDAAIAGAMAGIFAAGGQTCIAGSRLLVERPVYQRVVDELARRADAIKLGDPLLPDTQMGPVANAPQHERIQRMIAAGDEAGARRVTTEREVPDQGLFVRPTVFADVHNGMPIAREEIFGPVLSVIPFGDEEEAVAIANDSDFGLASGIWTTSLARAHRVAKRLVAGTVWVNTYRASAAQAPFGGTRMSGYGRERGEEAMEEYLRTKNVMIDLSGRAADPFAMRT</sequence>
<keyword evidence="1 3" id="KW-0560">Oxidoreductase</keyword>
<dbReference type="InterPro" id="IPR015590">
    <property type="entry name" value="Aldehyde_DH_dom"/>
</dbReference>
<evidence type="ECO:0000256" key="3">
    <source>
        <dbReference type="RuleBase" id="RU003345"/>
    </source>
</evidence>
<organism evidence="5 6">
    <name type="scientific">Nonomuraea monospora</name>
    <dbReference type="NCBI Taxonomy" id="568818"/>
    <lineage>
        <taxon>Bacteria</taxon>
        <taxon>Bacillati</taxon>
        <taxon>Actinomycetota</taxon>
        <taxon>Actinomycetes</taxon>
        <taxon>Streptosporangiales</taxon>
        <taxon>Streptosporangiaceae</taxon>
        <taxon>Nonomuraea</taxon>
    </lineage>
</organism>
<dbReference type="InterPro" id="IPR029510">
    <property type="entry name" value="Ald_DH_CS_GLU"/>
</dbReference>
<dbReference type="Pfam" id="PF00171">
    <property type="entry name" value="Aldedh"/>
    <property type="match status" value="1"/>
</dbReference>
<accession>A0ABN3D0Z6</accession>
<evidence type="ECO:0000313" key="5">
    <source>
        <dbReference type="EMBL" id="GAA2215260.1"/>
    </source>
</evidence>
<name>A0ABN3D0Z6_9ACTN</name>
<dbReference type="SUPFAM" id="SSF53720">
    <property type="entry name" value="ALDH-like"/>
    <property type="match status" value="1"/>
</dbReference>
<dbReference type="InterPro" id="IPR016162">
    <property type="entry name" value="Ald_DH_N"/>
</dbReference>
<dbReference type="EMBL" id="BAAAQX010000048">
    <property type="protein sequence ID" value="GAA2215260.1"/>
    <property type="molecule type" value="Genomic_DNA"/>
</dbReference>
<feature type="domain" description="Aldehyde dehydrogenase" evidence="4">
    <location>
        <begin position="15"/>
        <end position="470"/>
    </location>
</feature>
<feature type="active site" evidence="2">
    <location>
        <position position="247"/>
    </location>
</feature>
<evidence type="ECO:0000256" key="2">
    <source>
        <dbReference type="PROSITE-ProRule" id="PRU10007"/>
    </source>
</evidence>
<dbReference type="Proteomes" id="UP001499843">
    <property type="component" value="Unassembled WGS sequence"/>
</dbReference>
<dbReference type="PANTHER" id="PTHR11699">
    <property type="entry name" value="ALDEHYDE DEHYDROGENASE-RELATED"/>
    <property type="match status" value="1"/>
</dbReference>
<reference evidence="5 6" key="1">
    <citation type="journal article" date="2019" name="Int. J. Syst. Evol. Microbiol.">
        <title>The Global Catalogue of Microorganisms (GCM) 10K type strain sequencing project: providing services to taxonomists for standard genome sequencing and annotation.</title>
        <authorList>
            <consortium name="The Broad Institute Genomics Platform"/>
            <consortium name="The Broad Institute Genome Sequencing Center for Infectious Disease"/>
            <person name="Wu L."/>
            <person name="Ma J."/>
        </authorList>
    </citation>
    <scope>NUCLEOTIDE SEQUENCE [LARGE SCALE GENOMIC DNA]</scope>
    <source>
        <strain evidence="5 6">JCM 16114</strain>
    </source>
</reference>
<dbReference type="PROSITE" id="PS00070">
    <property type="entry name" value="ALDEHYDE_DEHYDR_CYS"/>
    <property type="match status" value="1"/>
</dbReference>
<protein>
    <submittedName>
        <fullName evidence="5">Aldehyde dehydrogenase</fullName>
    </submittedName>
</protein>
<gene>
    <name evidence="5" type="ORF">GCM10009850_107270</name>
</gene>
<evidence type="ECO:0000313" key="6">
    <source>
        <dbReference type="Proteomes" id="UP001499843"/>
    </source>
</evidence>
<dbReference type="InterPro" id="IPR016163">
    <property type="entry name" value="Ald_DH_C"/>
</dbReference>
<comment type="similarity">
    <text evidence="3">Belongs to the aldehyde dehydrogenase family.</text>
</comment>
<evidence type="ECO:0000259" key="4">
    <source>
        <dbReference type="Pfam" id="PF00171"/>
    </source>
</evidence>
<dbReference type="RefSeq" id="WP_344493849.1">
    <property type="nucleotide sequence ID" value="NZ_BAAAQX010000048.1"/>
</dbReference>
<proteinExistence type="inferred from homology"/>
<dbReference type="Gene3D" id="3.40.309.10">
    <property type="entry name" value="Aldehyde Dehydrogenase, Chain A, domain 2"/>
    <property type="match status" value="1"/>
</dbReference>
<dbReference type="InterPro" id="IPR016161">
    <property type="entry name" value="Ald_DH/histidinol_DH"/>
</dbReference>
<comment type="caution">
    <text evidence="5">The sequence shown here is derived from an EMBL/GenBank/DDBJ whole genome shotgun (WGS) entry which is preliminary data.</text>
</comment>